<name>A0A1W1CE29_9ZZZZ</name>
<dbReference type="AlphaFoldDB" id="A0A1W1CE29"/>
<accession>A0A1W1CE29</accession>
<protein>
    <submittedName>
        <fullName evidence="1">Uncharacterized protein</fullName>
    </submittedName>
</protein>
<dbReference type="EMBL" id="FPHC01000069">
    <property type="protein sequence ID" value="SFV64024.1"/>
    <property type="molecule type" value="Genomic_DNA"/>
</dbReference>
<evidence type="ECO:0000313" key="1">
    <source>
        <dbReference type="EMBL" id="SFV64024.1"/>
    </source>
</evidence>
<sequence length="45" mass="5191">MLVIVGAVAFMKVVTIVKKSSFLYFIIDPFVPFDDPNYIWIVQLI</sequence>
<gene>
    <name evidence="1" type="ORF">MNB_SV-6-255</name>
</gene>
<proteinExistence type="predicted"/>
<organism evidence="1">
    <name type="scientific">hydrothermal vent metagenome</name>
    <dbReference type="NCBI Taxonomy" id="652676"/>
    <lineage>
        <taxon>unclassified sequences</taxon>
        <taxon>metagenomes</taxon>
        <taxon>ecological metagenomes</taxon>
    </lineage>
</organism>
<reference evidence="1" key="1">
    <citation type="submission" date="2016-10" db="EMBL/GenBank/DDBJ databases">
        <authorList>
            <person name="de Groot N.N."/>
        </authorList>
    </citation>
    <scope>NUCLEOTIDE SEQUENCE</scope>
</reference>